<keyword evidence="7 8" id="KW-0411">Iron-sulfur</keyword>
<reference evidence="10" key="1">
    <citation type="journal article" date="2022" name="Cell">
        <title>Design, construction, and in vivo augmentation of a complex gut microbiome.</title>
        <authorList>
            <person name="Cheng A.G."/>
            <person name="Ho P.Y."/>
            <person name="Aranda-Diaz A."/>
            <person name="Jain S."/>
            <person name="Yu F.B."/>
            <person name="Meng X."/>
            <person name="Wang M."/>
            <person name="Iakiviak M."/>
            <person name="Nagashima K."/>
            <person name="Zhao A."/>
            <person name="Murugkar P."/>
            <person name="Patil A."/>
            <person name="Atabakhsh K."/>
            <person name="Weakley A."/>
            <person name="Yan J."/>
            <person name="Brumbaugh A.R."/>
            <person name="Higginbottom S."/>
            <person name="Dimas A."/>
            <person name="Shiver A.L."/>
            <person name="Deutschbauer A."/>
            <person name="Neff N."/>
            <person name="Sonnenburg J.L."/>
            <person name="Huang K.C."/>
            <person name="Fischbach M.A."/>
        </authorList>
    </citation>
    <scope>NUCLEOTIDE SEQUENCE</scope>
    <source>
        <strain evidence="10">AP11</strain>
    </source>
</reference>
<evidence type="ECO:0000256" key="3">
    <source>
        <dbReference type="ARBA" id="ARBA00022723"/>
    </source>
</evidence>
<evidence type="ECO:0000256" key="7">
    <source>
        <dbReference type="ARBA" id="ARBA00023014"/>
    </source>
</evidence>
<dbReference type="Pfam" id="PF10531">
    <property type="entry name" value="SLBB"/>
    <property type="match status" value="1"/>
</dbReference>
<keyword evidence="4 8" id="KW-0677">Repeat</keyword>
<dbReference type="InterPro" id="IPR017896">
    <property type="entry name" value="4Fe4S_Fe-S-bd"/>
</dbReference>
<feature type="binding site" evidence="8">
    <location>
        <position position="413"/>
    </location>
    <ligand>
        <name>[4Fe-4S] cluster</name>
        <dbReference type="ChEBI" id="CHEBI:49883"/>
        <label>2</label>
    </ligand>
</feature>
<feature type="binding site" evidence="8">
    <location>
        <position position="417"/>
    </location>
    <ligand>
        <name>[4Fe-4S] cluster</name>
        <dbReference type="ChEBI" id="CHEBI:49883"/>
        <label>1</label>
    </ligand>
</feature>
<dbReference type="HAMAP" id="MF_00461">
    <property type="entry name" value="RsxC_RnfC"/>
    <property type="match status" value="1"/>
</dbReference>
<dbReference type="InterPro" id="IPR019554">
    <property type="entry name" value="Soluble_ligand-bd"/>
</dbReference>
<feature type="domain" description="4Fe-4S ferredoxin-type" evidence="9">
    <location>
        <begin position="359"/>
        <end position="388"/>
    </location>
</feature>
<keyword evidence="6 8" id="KW-0408">Iron</keyword>
<evidence type="ECO:0000256" key="2">
    <source>
        <dbReference type="ARBA" id="ARBA00022485"/>
    </source>
</evidence>
<dbReference type="EC" id="7.-.-.-" evidence="8"/>
<comment type="subunit">
    <text evidence="8">The complex is composed of six subunits: RnfA, RnfB, RnfC, RnfD, RnfE and RnfG.</text>
</comment>
<feature type="binding site" evidence="8">
    <location>
        <position position="374"/>
    </location>
    <ligand>
        <name>[4Fe-4S] cluster</name>
        <dbReference type="ChEBI" id="CHEBI:49883"/>
        <label>1</label>
    </ligand>
</feature>
<evidence type="ECO:0000256" key="4">
    <source>
        <dbReference type="ARBA" id="ARBA00022737"/>
    </source>
</evidence>
<evidence type="ECO:0000313" key="11">
    <source>
        <dbReference type="Proteomes" id="UP001059295"/>
    </source>
</evidence>
<sequence>MLKGFSKGGVHPPGFKISRAEAIVELPPPTVAVIPLSQHIGAPAVPCVAKGDRVVTGQLIAAADGFVSANVHSSVSGTVTAVGEVPDAGGVRRPAITIAVEGDQWLDIIDRSESLVKECHLTRDEIITRIKNAGIVGMGGATFPTHVKLSVPVGKKAEFLIVNGVECEPFLTADHRVMLERGAEMLVGTDILSRALGVDKAYIGIENNKPDAIEHLRQLSAGYPDIEVVPLRVRYPQGGEKQLIEAVLGREVPSGGLPIDVGAVVQNAGTTLAVYEAVQKNKPLIERVVTVTGRAMSRTANLKVRIGTPISSLIEYGGGMPEDTGKIVNGGPMMGRAVANPEAPVTKGTSGILLIRRKGSVRKTPQSCIKCAKCVGICPMGLEPYLMYGFARRLRYEELEAAHVTDCIECGCCSYTCPAYLPLLDYIRLGKSEVAKILRARKAR</sequence>
<dbReference type="Gene3D" id="3.40.50.11540">
    <property type="entry name" value="NADH-ubiquinone oxidoreductase 51kDa subunit"/>
    <property type="match status" value="1"/>
</dbReference>
<evidence type="ECO:0000256" key="1">
    <source>
        <dbReference type="ARBA" id="ARBA00022448"/>
    </source>
</evidence>
<gene>
    <name evidence="10" type="primary">rsxC</name>
    <name evidence="8" type="synonym">rnfC</name>
    <name evidence="10" type="ORF">NQ491_01450</name>
</gene>
<feature type="binding site" evidence="8">
    <location>
        <position position="371"/>
    </location>
    <ligand>
        <name>[4Fe-4S] cluster</name>
        <dbReference type="ChEBI" id="CHEBI:49883"/>
        <label>1</label>
    </ligand>
</feature>
<dbReference type="InterPro" id="IPR017900">
    <property type="entry name" value="4Fe4S_Fe_S_CS"/>
</dbReference>
<feature type="binding site" evidence="8">
    <location>
        <position position="378"/>
    </location>
    <ligand>
        <name>[4Fe-4S] cluster</name>
        <dbReference type="ChEBI" id="CHEBI:49883"/>
        <label>2</label>
    </ligand>
</feature>
<keyword evidence="3 8" id="KW-0479">Metal-binding</keyword>
<comment type="similarity">
    <text evidence="8">Belongs to the 4Fe4S bacterial-type ferredoxin family. RnfC subfamily.</text>
</comment>
<dbReference type="Pfam" id="PF13237">
    <property type="entry name" value="Fer4_10"/>
    <property type="match status" value="1"/>
</dbReference>
<comment type="function">
    <text evidence="8">Part of a membrane-bound complex that couples electron transfer with translocation of ions across the membrane.</text>
</comment>
<dbReference type="Proteomes" id="UP001059295">
    <property type="component" value="Chromosome"/>
</dbReference>
<keyword evidence="8" id="KW-0472">Membrane</keyword>
<protein>
    <recommendedName>
        <fullName evidence="8">Ion-translocating oxidoreductase complex subunit C</fullName>
        <ecNumber evidence="8">7.-.-.-</ecNumber>
    </recommendedName>
    <alternativeName>
        <fullName evidence="8">Rnf electron transport complex subunit C</fullName>
    </alternativeName>
</protein>
<feature type="binding site" evidence="8">
    <location>
        <position position="407"/>
    </location>
    <ligand>
        <name>[4Fe-4S] cluster</name>
        <dbReference type="ChEBI" id="CHEBI:49883"/>
        <label>2</label>
    </ligand>
</feature>
<keyword evidence="2 8" id="KW-0004">4Fe-4S</keyword>
<dbReference type="NCBIfam" id="TIGR01945">
    <property type="entry name" value="rnfC"/>
    <property type="match status" value="1"/>
</dbReference>
<dbReference type="NCBIfam" id="NF003454">
    <property type="entry name" value="PRK05035.1"/>
    <property type="match status" value="1"/>
</dbReference>
<dbReference type="Gene3D" id="3.30.70.20">
    <property type="match status" value="1"/>
</dbReference>
<dbReference type="InterPro" id="IPR026902">
    <property type="entry name" value="RnfC_N"/>
</dbReference>
<evidence type="ECO:0000259" key="9">
    <source>
        <dbReference type="PROSITE" id="PS51379"/>
    </source>
</evidence>
<evidence type="ECO:0000256" key="8">
    <source>
        <dbReference type="HAMAP-Rule" id="MF_00461"/>
    </source>
</evidence>
<keyword evidence="1 8" id="KW-0813">Transport</keyword>
<keyword evidence="5 8" id="KW-0249">Electron transport</keyword>
<evidence type="ECO:0000256" key="6">
    <source>
        <dbReference type="ARBA" id="ARBA00023004"/>
    </source>
</evidence>
<feature type="binding site" evidence="8">
    <location>
        <position position="368"/>
    </location>
    <ligand>
        <name>[4Fe-4S] cluster</name>
        <dbReference type="ChEBI" id="CHEBI:49883"/>
        <label>1</label>
    </ligand>
</feature>
<dbReference type="SUPFAM" id="SSF46548">
    <property type="entry name" value="alpha-helical ferredoxin"/>
    <property type="match status" value="1"/>
</dbReference>
<keyword evidence="8" id="KW-1278">Translocase</keyword>
<dbReference type="InterPro" id="IPR010208">
    <property type="entry name" value="Ion_transpt_RnfC/RsxC"/>
</dbReference>
<dbReference type="InterPro" id="IPR037225">
    <property type="entry name" value="Nuo51_FMN-bd_sf"/>
</dbReference>
<dbReference type="Pfam" id="PF01512">
    <property type="entry name" value="Complex1_51K"/>
    <property type="match status" value="1"/>
</dbReference>
<comment type="subcellular location">
    <subcellularLocation>
        <location evidence="8">Cell membrane</location>
        <topology evidence="8">Peripheral membrane protein</topology>
    </subcellularLocation>
</comment>
<dbReference type="PROSITE" id="PS51379">
    <property type="entry name" value="4FE4S_FER_2"/>
    <property type="match status" value="1"/>
</dbReference>
<evidence type="ECO:0000313" key="10">
    <source>
        <dbReference type="EMBL" id="UWN57467.1"/>
    </source>
</evidence>
<name>A0ABY5V2E7_9BACT</name>
<keyword evidence="11" id="KW-1185">Reference proteome</keyword>
<dbReference type="GeneID" id="82890358"/>
<evidence type="ECO:0000256" key="5">
    <source>
        <dbReference type="ARBA" id="ARBA00022982"/>
    </source>
</evidence>
<accession>A0ABY5V2E7</accession>
<dbReference type="PANTHER" id="PTHR43034:SF2">
    <property type="entry name" value="ION-TRANSLOCATING OXIDOREDUCTASE COMPLEX SUBUNIT C"/>
    <property type="match status" value="1"/>
</dbReference>
<dbReference type="PROSITE" id="PS00198">
    <property type="entry name" value="4FE4S_FER_1"/>
    <property type="match status" value="2"/>
</dbReference>
<proteinExistence type="inferred from homology"/>
<feature type="binding site" evidence="8">
    <location>
        <position position="410"/>
    </location>
    <ligand>
        <name>[4Fe-4S] cluster</name>
        <dbReference type="ChEBI" id="CHEBI:49883"/>
        <label>2</label>
    </ligand>
</feature>
<organism evidence="10 11">
    <name type="scientific">Alistipes ihumii AP11</name>
    <dbReference type="NCBI Taxonomy" id="1211813"/>
    <lineage>
        <taxon>Bacteria</taxon>
        <taxon>Pseudomonadati</taxon>
        <taxon>Bacteroidota</taxon>
        <taxon>Bacteroidia</taxon>
        <taxon>Bacteroidales</taxon>
        <taxon>Rikenellaceae</taxon>
        <taxon>Alistipes</taxon>
    </lineage>
</organism>
<keyword evidence="8" id="KW-1003">Cell membrane</keyword>
<dbReference type="RefSeq" id="WP_019245131.1">
    <property type="nucleotide sequence ID" value="NZ_CAPH01000006.1"/>
</dbReference>
<comment type="cofactor">
    <cofactor evidence="8">
        <name>[4Fe-4S] cluster</name>
        <dbReference type="ChEBI" id="CHEBI:49883"/>
    </cofactor>
    <text evidence="8">Binds 2 [4Fe-4S] clusters per subunit.</text>
</comment>
<dbReference type="Pfam" id="PF13375">
    <property type="entry name" value="RnfC_N"/>
    <property type="match status" value="1"/>
</dbReference>
<dbReference type="InterPro" id="IPR011538">
    <property type="entry name" value="Nuo51_FMN-bd"/>
</dbReference>
<dbReference type="SUPFAM" id="SSF142019">
    <property type="entry name" value="Nqo1 FMN-binding domain-like"/>
    <property type="match status" value="1"/>
</dbReference>
<dbReference type="EMBL" id="CP102294">
    <property type="protein sequence ID" value="UWN57467.1"/>
    <property type="molecule type" value="Genomic_DNA"/>
</dbReference>
<dbReference type="PANTHER" id="PTHR43034">
    <property type="entry name" value="ION-TRANSLOCATING OXIDOREDUCTASE COMPLEX SUBUNIT C"/>
    <property type="match status" value="1"/>
</dbReference>